<sequence>MNGRQVSISYDGPISAVIQQSITATCDGFHFAHCAQRKQLLTGTGLVCLTGLSLLLVYWAMQTPPTSPHKCIRHLAHLSQRRRTT</sequence>
<dbReference type="EMBL" id="KZ857398">
    <property type="protein sequence ID" value="RDX50639.1"/>
    <property type="molecule type" value="Genomic_DNA"/>
</dbReference>
<dbReference type="Proteomes" id="UP000256964">
    <property type="component" value="Unassembled WGS sequence"/>
</dbReference>
<name>A0A371DDK4_9APHY</name>
<evidence type="ECO:0000313" key="2">
    <source>
        <dbReference type="EMBL" id="RDX50639.1"/>
    </source>
</evidence>
<dbReference type="AlphaFoldDB" id="A0A371DDK4"/>
<keyword evidence="1" id="KW-1133">Transmembrane helix</keyword>
<keyword evidence="3" id="KW-1185">Reference proteome</keyword>
<organism evidence="2 3">
    <name type="scientific">Lentinus brumalis</name>
    <dbReference type="NCBI Taxonomy" id="2498619"/>
    <lineage>
        <taxon>Eukaryota</taxon>
        <taxon>Fungi</taxon>
        <taxon>Dikarya</taxon>
        <taxon>Basidiomycota</taxon>
        <taxon>Agaricomycotina</taxon>
        <taxon>Agaricomycetes</taxon>
        <taxon>Polyporales</taxon>
        <taxon>Polyporaceae</taxon>
        <taxon>Lentinus</taxon>
    </lineage>
</organism>
<gene>
    <name evidence="2" type="ORF">OH76DRAFT_432245</name>
</gene>
<accession>A0A371DDK4</accession>
<proteinExistence type="predicted"/>
<evidence type="ECO:0000313" key="3">
    <source>
        <dbReference type="Proteomes" id="UP000256964"/>
    </source>
</evidence>
<protein>
    <submittedName>
        <fullName evidence="2">Uncharacterized protein</fullName>
    </submittedName>
</protein>
<keyword evidence="1" id="KW-0812">Transmembrane</keyword>
<keyword evidence="1" id="KW-0472">Membrane</keyword>
<evidence type="ECO:0000256" key="1">
    <source>
        <dbReference type="SAM" id="Phobius"/>
    </source>
</evidence>
<reference evidence="2 3" key="1">
    <citation type="journal article" date="2018" name="Biotechnol. Biofuels">
        <title>Integrative visual omics of the white-rot fungus Polyporus brumalis exposes the biotechnological potential of its oxidative enzymes for delignifying raw plant biomass.</title>
        <authorList>
            <person name="Miyauchi S."/>
            <person name="Rancon A."/>
            <person name="Drula E."/>
            <person name="Hage H."/>
            <person name="Chaduli D."/>
            <person name="Favel A."/>
            <person name="Grisel S."/>
            <person name="Henrissat B."/>
            <person name="Herpoel-Gimbert I."/>
            <person name="Ruiz-Duenas F.J."/>
            <person name="Chevret D."/>
            <person name="Hainaut M."/>
            <person name="Lin J."/>
            <person name="Wang M."/>
            <person name="Pangilinan J."/>
            <person name="Lipzen A."/>
            <person name="Lesage-Meessen L."/>
            <person name="Navarro D."/>
            <person name="Riley R."/>
            <person name="Grigoriev I.V."/>
            <person name="Zhou S."/>
            <person name="Raouche S."/>
            <person name="Rosso M.N."/>
        </authorList>
    </citation>
    <scope>NUCLEOTIDE SEQUENCE [LARGE SCALE GENOMIC DNA]</scope>
    <source>
        <strain evidence="2 3">BRFM 1820</strain>
    </source>
</reference>
<feature type="transmembrane region" description="Helical" evidence="1">
    <location>
        <begin position="40"/>
        <end position="61"/>
    </location>
</feature>